<dbReference type="EMBL" id="LAZR01001669">
    <property type="protein sequence ID" value="KKN41079.1"/>
    <property type="molecule type" value="Genomic_DNA"/>
</dbReference>
<name>A0A0F9QEX3_9ZZZZ</name>
<protein>
    <submittedName>
        <fullName evidence="1">Uncharacterized protein</fullName>
    </submittedName>
</protein>
<comment type="caution">
    <text evidence="1">The sequence shown here is derived from an EMBL/GenBank/DDBJ whole genome shotgun (WGS) entry which is preliminary data.</text>
</comment>
<accession>A0A0F9QEX3</accession>
<dbReference type="AlphaFoldDB" id="A0A0F9QEX3"/>
<evidence type="ECO:0000313" key="1">
    <source>
        <dbReference type="EMBL" id="KKN41079.1"/>
    </source>
</evidence>
<organism evidence="1">
    <name type="scientific">marine sediment metagenome</name>
    <dbReference type="NCBI Taxonomy" id="412755"/>
    <lineage>
        <taxon>unclassified sequences</taxon>
        <taxon>metagenomes</taxon>
        <taxon>ecological metagenomes</taxon>
    </lineage>
</organism>
<proteinExistence type="predicted"/>
<reference evidence="1" key="1">
    <citation type="journal article" date="2015" name="Nature">
        <title>Complex archaea that bridge the gap between prokaryotes and eukaryotes.</title>
        <authorList>
            <person name="Spang A."/>
            <person name="Saw J.H."/>
            <person name="Jorgensen S.L."/>
            <person name="Zaremba-Niedzwiedzka K."/>
            <person name="Martijn J."/>
            <person name="Lind A.E."/>
            <person name="van Eijk R."/>
            <person name="Schleper C."/>
            <person name="Guy L."/>
            <person name="Ettema T.J."/>
        </authorList>
    </citation>
    <scope>NUCLEOTIDE SEQUENCE</scope>
</reference>
<gene>
    <name evidence="1" type="ORF">LCGC14_0726880</name>
</gene>
<sequence>MTSGLEPTAGIHADRALVAHLENAGSRDMNVDGTTPVTFEYGPPAGLVAAIERCLIHLFDSTIDPSDFGGIRPALTNGLLVQLIEPDDSVGLDFLDGETINNNGEFSLLAGVDVVFESGVGDDQIYVRWTLALDHGAPLLLRTGDRFRVTVRDDIQAISSFRWALKGRLIRIA</sequence>